<dbReference type="EMBL" id="WMLC01000066">
    <property type="protein sequence ID" value="MTH76047.1"/>
    <property type="molecule type" value="Genomic_DNA"/>
</dbReference>
<sequence>MRNIYQLEIFYAWFEKMIQTHNRSAETLKNYTFVLRQLREWDTPEELIE</sequence>
<organism evidence="1">
    <name type="scientific">Metamycoplasma hominis</name>
    <name type="common">Mycoplasma hominis</name>
    <dbReference type="NCBI Taxonomy" id="2098"/>
    <lineage>
        <taxon>Bacteria</taxon>
        <taxon>Bacillati</taxon>
        <taxon>Mycoplasmatota</taxon>
        <taxon>Mycoplasmoidales</taxon>
        <taxon>Metamycoplasmataceae</taxon>
        <taxon>Metamycoplasma</taxon>
    </lineage>
</organism>
<gene>
    <name evidence="1" type="ORF">GLX26_02920</name>
</gene>
<reference evidence="1" key="1">
    <citation type="submission" date="2019-11" db="EMBL/GenBank/DDBJ databases">
        <title>Draft genome sequence of Mycoplasma hominis strain MH-1.</title>
        <authorList>
            <person name="Ruan Z."/>
            <person name="Zhang J."/>
            <person name="Xie X."/>
        </authorList>
    </citation>
    <scope>NUCLEOTIDE SEQUENCE</scope>
    <source>
        <strain evidence="1">MH-1</strain>
    </source>
</reference>
<proteinExistence type="predicted"/>
<dbReference type="RefSeq" id="WP_160331840.1">
    <property type="nucleotide sequence ID" value="NZ_WMLC01000066.1"/>
</dbReference>
<evidence type="ECO:0000313" key="1">
    <source>
        <dbReference type="EMBL" id="MTH76047.1"/>
    </source>
</evidence>
<protein>
    <recommendedName>
        <fullName evidence="2">Core-binding (CB) domain-containing protein</fullName>
    </recommendedName>
</protein>
<comment type="caution">
    <text evidence="1">The sequence shown here is derived from an EMBL/GenBank/DDBJ whole genome shotgun (WGS) entry which is preliminary data.</text>
</comment>
<accession>A0A6A8Q154</accession>
<evidence type="ECO:0008006" key="2">
    <source>
        <dbReference type="Google" id="ProtNLM"/>
    </source>
</evidence>
<name>A0A6A8Q154_METHO</name>
<dbReference type="AlphaFoldDB" id="A0A6A8Q154"/>